<organism evidence="2 3">
    <name type="scientific">Haloferula chungangensis</name>
    <dbReference type="NCBI Taxonomy" id="1048331"/>
    <lineage>
        <taxon>Bacteria</taxon>
        <taxon>Pseudomonadati</taxon>
        <taxon>Verrucomicrobiota</taxon>
        <taxon>Verrucomicrobiia</taxon>
        <taxon>Verrucomicrobiales</taxon>
        <taxon>Verrucomicrobiaceae</taxon>
        <taxon>Haloferula</taxon>
    </lineage>
</organism>
<evidence type="ECO:0000256" key="1">
    <source>
        <dbReference type="SAM" id="Coils"/>
    </source>
</evidence>
<dbReference type="RefSeq" id="WP_379711125.1">
    <property type="nucleotide sequence ID" value="NZ_JBHTBS010000003.1"/>
</dbReference>
<dbReference type="EMBL" id="JBHTBS010000003">
    <property type="protein sequence ID" value="MFC7337115.1"/>
    <property type="molecule type" value="Genomic_DNA"/>
</dbReference>
<dbReference type="Proteomes" id="UP001596472">
    <property type="component" value="Unassembled WGS sequence"/>
</dbReference>
<accession>A0ABW2L6D8</accession>
<evidence type="ECO:0000313" key="3">
    <source>
        <dbReference type="Proteomes" id="UP001596472"/>
    </source>
</evidence>
<gene>
    <name evidence="2" type="ORF">ACFQY0_07995</name>
</gene>
<keyword evidence="3" id="KW-1185">Reference proteome</keyword>
<dbReference type="Gene3D" id="1.10.10.10">
    <property type="entry name" value="Winged helix-like DNA-binding domain superfamily/Winged helix DNA-binding domain"/>
    <property type="match status" value="1"/>
</dbReference>
<feature type="coiled-coil region" evidence="1">
    <location>
        <begin position="80"/>
        <end position="114"/>
    </location>
</feature>
<reference evidence="3" key="1">
    <citation type="journal article" date="2019" name="Int. J. Syst. Evol. Microbiol.">
        <title>The Global Catalogue of Microorganisms (GCM) 10K type strain sequencing project: providing services to taxonomists for standard genome sequencing and annotation.</title>
        <authorList>
            <consortium name="The Broad Institute Genomics Platform"/>
            <consortium name="The Broad Institute Genome Sequencing Center for Infectious Disease"/>
            <person name="Wu L."/>
            <person name="Ma J."/>
        </authorList>
    </citation>
    <scope>NUCLEOTIDE SEQUENCE [LARGE SCALE GENOMIC DNA]</scope>
    <source>
        <strain evidence="3">CGMCC 4.1467</strain>
    </source>
</reference>
<evidence type="ECO:0008006" key="4">
    <source>
        <dbReference type="Google" id="ProtNLM"/>
    </source>
</evidence>
<dbReference type="InterPro" id="IPR036388">
    <property type="entry name" value="WH-like_DNA-bd_sf"/>
</dbReference>
<sequence length="115" mass="12362">MSTKKKVNVSKGRRYTQAEKAEILEYVDKVNAEKGRGGQSAASKKYKISPLTISSWIRSGIGGASGLSITPSSPSIAGPIGKKLAKLQALHDQIMRAEKELSKMKAQFNALKSSL</sequence>
<proteinExistence type="predicted"/>
<evidence type="ECO:0000313" key="2">
    <source>
        <dbReference type="EMBL" id="MFC7337115.1"/>
    </source>
</evidence>
<dbReference type="InterPro" id="IPR009057">
    <property type="entry name" value="Homeodomain-like_sf"/>
</dbReference>
<keyword evidence="1" id="KW-0175">Coiled coil</keyword>
<protein>
    <recommendedName>
        <fullName evidence="4">Transposase</fullName>
    </recommendedName>
</protein>
<comment type="caution">
    <text evidence="2">The sequence shown here is derived from an EMBL/GenBank/DDBJ whole genome shotgun (WGS) entry which is preliminary data.</text>
</comment>
<name>A0ABW2L6D8_9BACT</name>
<dbReference type="SUPFAM" id="SSF46689">
    <property type="entry name" value="Homeodomain-like"/>
    <property type="match status" value="1"/>
</dbReference>